<feature type="compositionally biased region" description="Polar residues" evidence="1">
    <location>
        <begin position="188"/>
        <end position="210"/>
    </location>
</feature>
<name>A0A0L0FF00_9EUKA</name>
<dbReference type="RefSeq" id="XP_014149254.1">
    <property type="nucleotide sequence ID" value="XM_014293779.1"/>
</dbReference>
<sequence length="325" mass="34633">MQPTPDDMQGIQEGKNATDPEKAEGQNAIDLCTDVTLDADTTDAQKPTHTDTRPMQSTKDTSMTKNQIATQNATDTTQNATNMKEKTQNAIDLGTGVSQAAADINTDQSSAATTQQEEHKHPADQQITDHAQNATNTKEKSQNAIDFGTGVSQAAVDLNTDQSSAAAIRQEGHKQSADQQITDHTQNATDLESNEPPTQALDTEHSQNGSVHDPEHAQNATDMELAQILAAAETAEDTLKEGTDSMVDASGSNGMGTRDNTPNIIPSNTPDISITDGEPDVGIGRKRSRTAEGDLQGSDIDDDRTETDRHMHTVSGAINLVGWCC</sequence>
<dbReference type="AlphaFoldDB" id="A0A0L0FF00"/>
<feature type="region of interest" description="Disordered" evidence="1">
    <location>
        <begin position="236"/>
        <end position="307"/>
    </location>
</feature>
<feature type="compositionally biased region" description="Polar residues" evidence="1">
    <location>
        <begin position="53"/>
        <end position="65"/>
    </location>
</feature>
<feature type="region of interest" description="Disordered" evidence="1">
    <location>
        <begin position="188"/>
        <end position="215"/>
    </location>
</feature>
<feature type="compositionally biased region" description="Polar residues" evidence="1">
    <location>
        <begin position="258"/>
        <end position="272"/>
    </location>
</feature>
<feature type="compositionally biased region" description="Low complexity" evidence="1">
    <location>
        <begin position="66"/>
        <end position="82"/>
    </location>
</feature>
<gene>
    <name evidence="2" type="ORF">SARC_12122</name>
</gene>
<dbReference type="GeneID" id="25912626"/>
<feature type="region of interest" description="Disordered" evidence="1">
    <location>
        <begin position="1"/>
        <end position="89"/>
    </location>
</feature>
<dbReference type="Proteomes" id="UP000054560">
    <property type="component" value="Unassembled WGS sequence"/>
</dbReference>
<protein>
    <submittedName>
        <fullName evidence="2">Uncharacterized protein</fullName>
    </submittedName>
</protein>
<accession>A0A0L0FF00</accession>
<evidence type="ECO:0000256" key="1">
    <source>
        <dbReference type="SAM" id="MobiDB-lite"/>
    </source>
</evidence>
<evidence type="ECO:0000313" key="3">
    <source>
        <dbReference type="Proteomes" id="UP000054560"/>
    </source>
</evidence>
<reference evidence="2 3" key="1">
    <citation type="submission" date="2011-02" db="EMBL/GenBank/DDBJ databases">
        <title>The Genome Sequence of Sphaeroforma arctica JP610.</title>
        <authorList>
            <consortium name="The Broad Institute Genome Sequencing Platform"/>
            <person name="Russ C."/>
            <person name="Cuomo C."/>
            <person name="Young S.K."/>
            <person name="Zeng Q."/>
            <person name="Gargeya S."/>
            <person name="Alvarado L."/>
            <person name="Berlin A."/>
            <person name="Chapman S.B."/>
            <person name="Chen Z."/>
            <person name="Freedman E."/>
            <person name="Gellesch M."/>
            <person name="Goldberg J."/>
            <person name="Griggs A."/>
            <person name="Gujja S."/>
            <person name="Heilman E."/>
            <person name="Heiman D."/>
            <person name="Howarth C."/>
            <person name="Mehta T."/>
            <person name="Neiman D."/>
            <person name="Pearson M."/>
            <person name="Roberts A."/>
            <person name="Saif S."/>
            <person name="Shea T."/>
            <person name="Shenoy N."/>
            <person name="Sisk P."/>
            <person name="Stolte C."/>
            <person name="Sykes S."/>
            <person name="White J."/>
            <person name="Yandava C."/>
            <person name="Burger G."/>
            <person name="Gray M.W."/>
            <person name="Holland P.W.H."/>
            <person name="King N."/>
            <person name="Lang F.B.F."/>
            <person name="Roger A.J."/>
            <person name="Ruiz-Trillo I."/>
            <person name="Haas B."/>
            <person name="Nusbaum C."/>
            <person name="Birren B."/>
        </authorList>
    </citation>
    <scope>NUCLEOTIDE SEQUENCE [LARGE SCALE GENOMIC DNA]</scope>
    <source>
        <strain evidence="2 3">JP610</strain>
    </source>
</reference>
<feature type="compositionally biased region" description="Low complexity" evidence="1">
    <location>
        <begin position="30"/>
        <end position="44"/>
    </location>
</feature>
<proteinExistence type="predicted"/>
<organism evidence="2 3">
    <name type="scientific">Sphaeroforma arctica JP610</name>
    <dbReference type="NCBI Taxonomy" id="667725"/>
    <lineage>
        <taxon>Eukaryota</taxon>
        <taxon>Ichthyosporea</taxon>
        <taxon>Ichthyophonida</taxon>
        <taxon>Sphaeroforma</taxon>
    </lineage>
</organism>
<keyword evidence="3" id="KW-1185">Reference proteome</keyword>
<evidence type="ECO:0000313" key="2">
    <source>
        <dbReference type="EMBL" id="KNC75352.1"/>
    </source>
</evidence>
<dbReference type="EMBL" id="KQ243684">
    <property type="protein sequence ID" value="KNC75352.1"/>
    <property type="molecule type" value="Genomic_DNA"/>
</dbReference>